<dbReference type="AlphaFoldDB" id="A0A948T362"/>
<evidence type="ECO:0000256" key="6">
    <source>
        <dbReference type="SAM" id="SignalP"/>
    </source>
</evidence>
<dbReference type="GO" id="GO:0042597">
    <property type="term" value="C:periplasmic space"/>
    <property type="evidence" value="ECO:0007669"/>
    <property type="project" value="UniProtKB-SubCell"/>
</dbReference>
<accession>A0A948T362</accession>
<evidence type="ECO:0000313" key="8">
    <source>
        <dbReference type="Proteomes" id="UP000713596"/>
    </source>
</evidence>
<keyword evidence="3 6" id="KW-0732">Signal</keyword>
<feature type="chain" id="PRO_5037922500" evidence="6">
    <location>
        <begin position="25"/>
        <end position="413"/>
    </location>
</feature>
<keyword evidence="2" id="KW-0813">Transport</keyword>
<reference evidence="7" key="1">
    <citation type="journal article" date="2021" name="PeerJ">
        <title>Extensive microbial diversity within the chicken gut microbiome revealed by metagenomics and culture.</title>
        <authorList>
            <person name="Gilroy R."/>
            <person name="Ravi A."/>
            <person name="Getino M."/>
            <person name="Pursley I."/>
            <person name="Horton D.L."/>
            <person name="Alikhan N.F."/>
            <person name="Baker D."/>
            <person name="Gharbi K."/>
            <person name="Hall N."/>
            <person name="Watson M."/>
            <person name="Adriaenssens E.M."/>
            <person name="Foster-Nyarko E."/>
            <person name="Jarju S."/>
            <person name="Secka A."/>
            <person name="Antonio M."/>
            <person name="Oren A."/>
            <person name="Chaudhuri R.R."/>
            <person name="La Ragione R."/>
            <person name="Hildebrand F."/>
            <person name="Pallen M.J."/>
        </authorList>
    </citation>
    <scope>NUCLEOTIDE SEQUENCE</scope>
    <source>
        <strain evidence="7">B5_2728</strain>
    </source>
</reference>
<comment type="subcellular location">
    <subcellularLocation>
        <location evidence="1">Periplasm</location>
    </subcellularLocation>
</comment>
<evidence type="ECO:0000256" key="1">
    <source>
        <dbReference type="ARBA" id="ARBA00004418"/>
    </source>
</evidence>
<protein>
    <submittedName>
        <fullName evidence="7">Spermidine/putrescine ABC transporter substrate-binding protein</fullName>
    </submittedName>
</protein>
<evidence type="ECO:0000256" key="5">
    <source>
        <dbReference type="SAM" id="Phobius"/>
    </source>
</evidence>
<dbReference type="Proteomes" id="UP000713596">
    <property type="component" value="Unassembled WGS sequence"/>
</dbReference>
<dbReference type="GO" id="GO:0019808">
    <property type="term" value="F:polyamine binding"/>
    <property type="evidence" value="ECO:0007669"/>
    <property type="project" value="InterPro"/>
</dbReference>
<dbReference type="PANTHER" id="PTHR30222">
    <property type="entry name" value="SPERMIDINE/PUTRESCINE-BINDING PERIPLASMIC PROTEIN"/>
    <property type="match status" value="1"/>
</dbReference>
<dbReference type="EMBL" id="JAHLFP010000047">
    <property type="protein sequence ID" value="MBU3806391.1"/>
    <property type="molecule type" value="Genomic_DNA"/>
</dbReference>
<feature type="signal peptide" evidence="6">
    <location>
        <begin position="1"/>
        <end position="24"/>
    </location>
</feature>
<evidence type="ECO:0000256" key="2">
    <source>
        <dbReference type="ARBA" id="ARBA00022448"/>
    </source>
</evidence>
<organism evidence="7 8">
    <name type="scientific">Candidatus Allofournierella pullistercoris</name>
    <dbReference type="NCBI Taxonomy" id="2838597"/>
    <lineage>
        <taxon>Bacteria</taxon>
        <taxon>Bacillati</taxon>
        <taxon>Bacillota</taxon>
        <taxon>Clostridia</taxon>
        <taxon>Eubacteriales</taxon>
        <taxon>Oscillospiraceae</taxon>
        <taxon>Allofournierella</taxon>
    </lineage>
</organism>
<keyword evidence="5" id="KW-1133">Transmembrane helix</keyword>
<keyword evidence="5" id="KW-0812">Transmembrane</keyword>
<dbReference type="Gene3D" id="3.40.190.10">
    <property type="entry name" value="Periplasmic binding protein-like II"/>
    <property type="match status" value="2"/>
</dbReference>
<dbReference type="GO" id="GO:0015846">
    <property type="term" value="P:polyamine transport"/>
    <property type="evidence" value="ECO:0007669"/>
    <property type="project" value="InterPro"/>
</dbReference>
<sequence length="413" mass="46435">MKRLTCLLLSLLLAVGAAALPVAAEEDTIVINEDISVSANYDWTRFKDKGVKLNVYNWGLYISDGSDESVNVVEAFEQLTGIDVNYTTYDTNESLYAKMKGGGANYDIIVPSDYMIGKMIAEDMLAPLDYSNIPNAQMIGEQYRHQSYDPQDAYSVPYTWGVVGIVYNKTMVEEEPDSWNVMWDERYTNSILMFNNSRDAFAIAARKLGMSMNPKIVEEVNIIAEELKKQKLLVQAYVMDEIFDKMGGGEAALAPYYAGDALVMMEENEDLGFVIPKEGTNFFVDALCIPKTSQNKEAAEMFINFLCEPDVGLANCEFIGYSTPLDSVREMLPEELANNPIAYPSAEVLANTEAFTVLPDEINAAMDAAWSDMKSYDEEGGGWVVPVFLILALAMTCFNVWRRRRRKKRREMY</sequence>
<evidence type="ECO:0000313" key="7">
    <source>
        <dbReference type="EMBL" id="MBU3806391.1"/>
    </source>
</evidence>
<dbReference type="SUPFAM" id="SSF53850">
    <property type="entry name" value="Periplasmic binding protein-like II"/>
    <property type="match status" value="1"/>
</dbReference>
<keyword evidence="4" id="KW-0574">Periplasm</keyword>
<keyword evidence="5" id="KW-0472">Membrane</keyword>
<reference evidence="7" key="2">
    <citation type="submission" date="2021-04" db="EMBL/GenBank/DDBJ databases">
        <authorList>
            <person name="Gilroy R."/>
        </authorList>
    </citation>
    <scope>NUCLEOTIDE SEQUENCE</scope>
    <source>
        <strain evidence="7">B5_2728</strain>
    </source>
</reference>
<name>A0A948T362_9FIRM</name>
<gene>
    <name evidence="7" type="ORF">H9882_05810</name>
</gene>
<comment type="caution">
    <text evidence="7">The sequence shown here is derived from an EMBL/GenBank/DDBJ whole genome shotgun (WGS) entry which is preliminary data.</text>
</comment>
<dbReference type="PANTHER" id="PTHR30222:SF17">
    <property type="entry name" value="SPERMIDINE_PUTRESCINE-BINDING PERIPLASMIC PROTEIN"/>
    <property type="match status" value="1"/>
</dbReference>
<proteinExistence type="predicted"/>
<feature type="transmembrane region" description="Helical" evidence="5">
    <location>
        <begin position="383"/>
        <end position="401"/>
    </location>
</feature>
<evidence type="ECO:0000256" key="3">
    <source>
        <dbReference type="ARBA" id="ARBA00022729"/>
    </source>
</evidence>
<dbReference type="InterPro" id="IPR001188">
    <property type="entry name" value="Sperm_putr-bd"/>
</dbReference>
<dbReference type="PRINTS" id="PR00909">
    <property type="entry name" value="SPERMDNBNDNG"/>
</dbReference>
<evidence type="ECO:0000256" key="4">
    <source>
        <dbReference type="ARBA" id="ARBA00022764"/>
    </source>
</evidence>
<dbReference type="CDD" id="cd13590">
    <property type="entry name" value="PBP2_PotD_PotF_like"/>
    <property type="match status" value="1"/>
</dbReference>
<dbReference type="Pfam" id="PF13343">
    <property type="entry name" value="SBP_bac_6"/>
    <property type="match status" value="1"/>
</dbReference>